<dbReference type="VEuPathDB" id="VectorBase:BGLAX_051024"/>
<keyword evidence="2" id="KW-0732">Signal</keyword>
<protein>
    <recommendedName>
        <fullName evidence="5">Fibronectin type-III domain-containing protein</fullName>
    </recommendedName>
</protein>
<dbReference type="InterPro" id="IPR042635">
    <property type="entry name" value="MEGF10/SREC1/2-like"/>
</dbReference>
<dbReference type="KEGG" id="bgt:106063557"/>
<gene>
    <name evidence="3" type="primary">106063557</name>
</gene>
<evidence type="ECO:0000313" key="4">
    <source>
        <dbReference type="Proteomes" id="UP000076420"/>
    </source>
</evidence>
<feature type="chain" id="PRO_5011999588" description="Fibronectin type-III domain-containing protein" evidence="2">
    <location>
        <begin position="22"/>
        <end position="271"/>
    </location>
</feature>
<proteinExistence type="predicted"/>
<dbReference type="AlphaFoldDB" id="A0A2C9LPR5"/>
<reference evidence="3" key="1">
    <citation type="submission" date="2020-05" db="UniProtKB">
        <authorList>
            <consortium name="EnsemblMetazoa"/>
        </authorList>
    </citation>
    <scope>IDENTIFICATION</scope>
    <source>
        <strain evidence="3">BB02</strain>
    </source>
</reference>
<dbReference type="SMART" id="SM00261">
    <property type="entry name" value="FU"/>
    <property type="match status" value="1"/>
</dbReference>
<dbReference type="Proteomes" id="UP000076420">
    <property type="component" value="Unassembled WGS sequence"/>
</dbReference>
<dbReference type="PANTHER" id="PTHR24043">
    <property type="entry name" value="SCAVENGER RECEPTOR CLASS F"/>
    <property type="match status" value="1"/>
</dbReference>
<dbReference type="PANTHER" id="PTHR24043:SF8">
    <property type="entry name" value="EGF-LIKE DOMAIN-CONTAINING PROTEIN"/>
    <property type="match status" value="1"/>
</dbReference>
<evidence type="ECO:0000256" key="1">
    <source>
        <dbReference type="ARBA" id="ARBA00022536"/>
    </source>
</evidence>
<dbReference type="Gene3D" id="2.60.40.10">
    <property type="entry name" value="Immunoglobulins"/>
    <property type="match status" value="1"/>
</dbReference>
<feature type="signal peptide" evidence="2">
    <location>
        <begin position="1"/>
        <end position="21"/>
    </location>
</feature>
<dbReference type="GO" id="GO:0005044">
    <property type="term" value="F:scavenger receptor activity"/>
    <property type="evidence" value="ECO:0007669"/>
    <property type="project" value="InterPro"/>
</dbReference>
<dbReference type="RefSeq" id="XP_013077404.2">
    <property type="nucleotide sequence ID" value="XM_013221950.2"/>
</dbReference>
<dbReference type="InterPro" id="IPR009030">
    <property type="entry name" value="Growth_fac_rcpt_cys_sf"/>
</dbReference>
<organism evidence="3 4">
    <name type="scientific">Biomphalaria glabrata</name>
    <name type="common">Bloodfluke planorb</name>
    <name type="synonym">Freshwater snail</name>
    <dbReference type="NCBI Taxonomy" id="6526"/>
    <lineage>
        <taxon>Eukaryota</taxon>
        <taxon>Metazoa</taxon>
        <taxon>Spiralia</taxon>
        <taxon>Lophotrochozoa</taxon>
        <taxon>Mollusca</taxon>
        <taxon>Gastropoda</taxon>
        <taxon>Heterobranchia</taxon>
        <taxon>Euthyneura</taxon>
        <taxon>Panpulmonata</taxon>
        <taxon>Hygrophila</taxon>
        <taxon>Lymnaeoidea</taxon>
        <taxon>Planorbidae</taxon>
        <taxon>Biomphalaria</taxon>
    </lineage>
</organism>
<dbReference type="OrthoDB" id="6148009at2759"/>
<dbReference type="InterPro" id="IPR013783">
    <property type="entry name" value="Ig-like_fold"/>
</dbReference>
<name>A0A2C9LPR5_BIOGL</name>
<evidence type="ECO:0000313" key="3">
    <source>
        <dbReference type="EnsemblMetazoa" id="BGLB033587-PA"/>
    </source>
</evidence>
<sequence length="271" mass="29914">MFSKKNIYFILILTIACDVSCELSCDGPGPEFCKSCKAGYYKPSTNFNVCTECDVGFYGVNCSKQCRCLNNELCNKTDGYCNGWKCDRGYTGLPYCQDKCPVNTFGLDCGFVCHCPVNDNCSNVQGDCSSRKCGTDWDGPGCQRRLPKLALPPRLQSATCNNITIYWDIFNTSVDIGLGPIKQYNVLYKQITTLSANGKTDWTNYISIDDLHDGRKTYIVSITSGLLQDVDYNFRVDVVGIENDKPLKSTTAGTVSAAIRNTCTVNKPTCS</sequence>
<dbReference type="SUPFAM" id="SSF57184">
    <property type="entry name" value="Growth factor receptor domain"/>
    <property type="match status" value="1"/>
</dbReference>
<dbReference type="CDD" id="cd00064">
    <property type="entry name" value="FU"/>
    <property type="match status" value="1"/>
</dbReference>
<accession>A0A2C9LPR5</accession>
<dbReference type="Gene3D" id="2.170.300.10">
    <property type="entry name" value="Tie2 ligand-binding domain superfamily"/>
    <property type="match status" value="1"/>
</dbReference>
<dbReference type="SUPFAM" id="SSF49265">
    <property type="entry name" value="Fibronectin type III"/>
    <property type="match status" value="1"/>
</dbReference>
<dbReference type="PROSITE" id="PS51257">
    <property type="entry name" value="PROKAR_LIPOPROTEIN"/>
    <property type="match status" value="1"/>
</dbReference>
<dbReference type="EnsemblMetazoa" id="BGLB033587-RA">
    <property type="protein sequence ID" value="BGLB033587-PA"/>
    <property type="gene ID" value="BGLB033587"/>
</dbReference>
<keyword evidence="1" id="KW-0245">EGF-like domain</keyword>
<dbReference type="InterPro" id="IPR006212">
    <property type="entry name" value="Furin_repeat"/>
</dbReference>
<dbReference type="VEuPathDB" id="VectorBase:BGLB033587"/>
<dbReference type="InterPro" id="IPR036116">
    <property type="entry name" value="FN3_sf"/>
</dbReference>
<evidence type="ECO:0000256" key="2">
    <source>
        <dbReference type="SAM" id="SignalP"/>
    </source>
</evidence>
<evidence type="ECO:0008006" key="5">
    <source>
        <dbReference type="Google" id="ProtNLM"/>
    </source>
</evidence>